<dbReference type="PANTHER" id="PTHR45712">
    <property type="entry name" value="AGAP008170-PA"/>
    <property type="match status" value="1"/>
</dbReference>
<proteinExistence type="predicted"/>
<feature type="region of interest" description="Disordered" evidence="3">
    <location>
        <begin position="811"/>
        <end position="844"/>
    </location>
</feature>
<feature type="compositionally biased region" description="Polar residues" evidence="3">
    <location>
        <begin position="818"/>
        <end position="835"/>
    </location>
</feature>
<dbReference type="SUPFAM" id="SSF52058">
    <property type="entry name" value="L domain-like"/>
    <property type="match status" value="2"/>
</dbReference>
<dbReference type="AlphaFoldDB" id="A0A7S4IZQ0"/>
<dbReference type="InterPro" id="IPR032675">
    <property type="entry name" value="LRR_dom_sf"/>
</dbReference>
<evidence type="ECO:0000256" key="1">
    <source>
        <dbReference type="ARBA" id="ARBA00022614"/>
    </source>
</evidence>
<feature type="region of interest" description="Disordered" evidence="3">
    <location>
        <begin position="1"/>
        <end position="66"/>
    </location>
</feature>
<dbReference type="InterPro" id="IPR050333">
    <property type="entry name" value="SLRP"/>
</dbReference>
<name>A0A7S4IZQ0_9STRA</name>
<feature type="compositionally biased region" description="Basic and acidic residues" evidence="3">
    <location>
        <begin position="166"/>
        <end position="181"/>
    </location>
</feature>
<keyword evidence="1" id="KW-0433">Leucine-rich repeat</keyword>
<dbReference type="SMART" id="SM00364">
    <property type="entry name" value="LRR_BAC"/>
    <property type="match status" value="9"/>
</dbReference>
<dbReference type="InterPro" id="IPR001611">
    <property type="entry name" value="Leu-rich_rpt"/>
</dbReference>
<gene>
    <name evidence="4" type="ORF">OAUR00152_LOCUS18235</name>
</gene>
<protein>
    <submittedName>
        <fullName evidence="4">Uncharacterized protein</fullName>
    </submittedName>
</protein>
<feature type="compositionally biased region" description="Low complexity" evidence="3">
    <location>
        <begin position="139"/>
        <end position="157"/>
    </location>
</feature>
<feature type="region of interest" description="Disordered" evidence="3">
    <location>
        <begin position="480"/>
        <end position="511"/>
    </location>
</feature>
<evidence type="ECO:0000256" key="2">
    <source>
        <dbReference type="ARBA" id="ARBA00022737"/>
    </source>
</evidence>
<keyword evidence="2" id="KW-0677">Repeat</keyword>
<dbReference type="Pfam" id="PF13855">
    <property type="entry name" value="LRR_8"/>
    <property type="match status" value="3"/>
</dbReference>
<dbReference type="Pfam" id="PF13516">
    <property type="entry name" value="LRR_6"/>
    <property type="match status" value="1"/>
</dbReference>
<dbReference type="PANTHER" id="PTHR45712:SF31">
    <property type="entry name" value="PODOCAN"/>
    <property type="match status" value="1"/>
</dbReference>
<feature type="region of interest" description="Disordered" evidence="3">
    <location>
        <begin position="133"/>
        <end position="181"/>
    </location>
</feature>
<dbReference type="Gene3D" id="3.80.10.10">
    <property type="entry name" value="Ribonuclease Inhibitor"/>
    <property type="match status" value="5"/>
</dbReference>
<organism evidence="4">
    <name type="scientific">Odontella aurita</name>
    <dbReference type="NCBI Taxonomy" id="265563"/>
    <lineage>
        <taxon>Eukaryota</taxon>
        <taxon>Sar</taxon>
        <taxon>Stramenopiles</taxon>
        <taxon>Ochrophyta</taxon>
        <taxon>Bacillariophyta</taxon>
        <taxon>Mediophyceae</taxon>
        <taxon>Biddulphiophycidae</taxon>
        <taxon>Eupodiscales</taxon>
        <taxon>Odontellaceae</taxon>
        <taxon>Odontella</taxon>
    </lineage>
</organism>
<evidence type="ECO:0000313" key="4">
    <source>
        <dbReference type="EMBL" id="CAE2244959.1"/>
    </source>
</evidence>
<accession>A0A7S4IZQ0</accession>
<reference evidence="4" key="1">
    <citation type="submission" date="2021-01" db="EMBL/GenBank/DDBJ databases">
        <authorList>
            <person name="Corre E."/>
            <person name="Pelletier E."/>
            <person name="Niang G."/>
            <person name="Scheremetjew M."/>
            <person name="Finn R."/>
            <person name="Kale V."/>
            <person name="Holt S."/>
            <person name="Cochrane G."/>
            <person name="Meng A."/>
            <person name="Brown T."/>
            <person name="Cohen L."/>
        </authorList>
    </citation>
    <scope>NUCLEOTIDE SEQUENCE</scope>
    <source>
        <strain evidence="4">Isolate 1302-5</strain>
    </source>
</reference>
<sequence>MSSKRRGFDRRKLNPAFTAAHGLPEQQSAFRDTALSAEDAAASSGTKDGAAGNSTSSSRPPPGKKRIEHALKAARSTGRLNLSDCGLTAPLPDVIFDLRSGITVDYSMDRDREHDLASPWDTKGEEELTLVDFSDNDLSLSSSPPSTTTKPSSARPSARVGGFGGRGDERGGEDESNKGGGELDRRIECFAAVRTLRCRRCRIRSVPWTAIGTLDHLTLLDLSGNELASVPLHFLPIGLRELDLSSNKIVSLSRYEVVASRDQSGGANDSAKEDQEPEIILPHLTRLDLTENKIEELPETIRLGSLQTLRFGKNRIATLPESLIAQCSKSLSTLEGPENRMSESPCLSDCRALRVVDLSDNQLQDVPTVHESLVRLALPNNKITTITSMFGDGVEGGGSEPFRSQLSEFRLRQNKLETLDEDVLSSLTSLTLLDLGENELRDLPSVIGYLQQLRRVPLDRNPLKRIRLSVAEDTEALKKLLRKRGPPPPGPGYAQAEGGQGDDSGSVSEVNRTEAKSVVNNSMTGSHTLDLSNKELSGISAPIITELLSSAAGASSEESPSTVGGHVRSLKLSHNKLAAISEELISALPNIQRLDAGHNQIESLPANLADVPLTSVELNRNWLMSDALASSFCRGIEASRLAQHLTHLNLSANGIDWIPRGLFDLPRLSTLILSHNRIQSLSRSNGGNSGWCPGLPSLENLDLSDNQISDLGDLPTVLSGCCTKLRSLMLSNNELKSIPPTLGLVRTLQSIDLRGNPQRSIRTAVLDRSCGAILSYLRSRLGVDEMQDATKMQEEFSKQVKQAVDVAKEEEGMGSGSVIESTCSKPTMSRVNSSGAKADTSPLAEELRDEVSKLTKQLNNVYLTEAKKYAMKKTLAMTKAKLIREERRLKALRT</sequence>
<dbReference type="PRINTS" id="PR00019">
    <property type="entry name" value="LEURICHRPT"/>
</dbReference>
<dbReference type="SMART" id="SM00369">
    <property type="entry name" value="LRR_TYP"/>
    <property type="match status" value="12"/>
</dbReference>
<evidence type="ECO:0000256" key="3">
    <source>
        <dbReference type="SAM" id="MobiDB-lite"/>
    </source>
</evidence>
<dbReference type="SMART" id="SM00365">
    <property type="entry name" value="LRR_SD22"/>
    <property type="match status" value="7"/>
</dbReference>
<dbReference type="PROSITE" id="PS51450">
    <property type="entry name" value="LRR"/>
    <property type="match status" value="6"/>
</dbReference>
<dbReference type="EMBL" id="HBKQ01026899">
    <property type="protein sequence ID" value="CAE2244959.1"/>
    <property type="molecule type" value="Transcribed_RNA"/>
</dbReference>
<dbReference type="InterPro" id="IPR003591">
    <property type="entry name" value="Leu-rich_rpt_typical-subtyp"/>
</dbReference>